<dbReference type="PANTHER" id="PTHR43132:SF8">
    <property type="entry name" value="HTH-TYPE TRANSCRIPTIONAL REGULATOR KMTR"/>
    <property type="match status" value="1"/>
</dbReference>
<feature type="domain" description="HTH arsR-type" evidence="4">
    <location>
        <begin position="261"/>
        <end position="328"/>
    </location>
</feature>
<evidence type="ECO:0000256" key="2">
    <source>
        <dbReference type="ARBA" id="ARBA00023125"/>
    </source>
</evidence>
<evidence type="ECO:0000256" key="3">
    <source>
        <dbReference type="ARBA" id="ARBA00023163"/>
    </source>
</evidence>
<gene>
    <name evidence="5" type="ORF">Cba03nite_62580</name>
</gene>
<reference evidence="5 6" key="1">
    <citation type="submission" date="2021-01" db="EMBL/GenBank/DDBJ databases">
        <title>Whole genome shotgun sequence of Catellatospora bangladeshensis NBRC 107357.</title>
        <authorList>
            <person name="Komaki H."/>
            <person name="Tamura T."/>
        </authorList>
    </citation>
    <scope>NUCLEOTIDE SEQUENCE [LARGE SCALE GENOMIC DNA]</scope>
    <source>
        <strain evidence="5 6">NBRC 107357</strain>
    </source>
</reference>
<organism evidence="5 6">
    <name type="scientific">Catellatospora bangladeshensis</name>
    <dbReference type="NCBI Taxonomy" id="310355"/>
    <lineage>
        <taxon>Bacteria</taxon>
        <taxon>Bacillati</taxon>
        <taxon>Actinomycetota</taxon>
        <taxon>Actinomycetes</taxon>
        <taxon>Micromonosporales</taxon>
        <taxon>Micromonosporaceae</taxon>
        <taxon>Catellatospora</taxon>
    </lineage>
</organism>
<dbReference type="GO" id="GO:0003700">
    <property type="term" value="F:DNA-binding transcription factor activity"/>
    <property type="evidence" value="ECO:0007669"/>
    <property type="project" value="InterPro"/>
</dbReference>
<proteinExistence type="predicted"/>
<dbReference type="RefSeq" id="WP_376819031.1">
    <property type="nucleotide sequence ID" value="NZ_JBHTGC010000001.1"/>
</dbReference>
<protein>
    <submittedName>
        <fullName evidence="5">Transcriptional regulator</fullName>
    </submittedName>
</protein>
<dbReference type="CDD" id="cd00090">
    <property type="entry name" value="HTH_ARSR"/>
    <property type="match status" value="1"/>
</dbReference>
<dbReference type="GO" id="GO:0003677">
    <property type="term" value="F:DNA binding"/>
    <property type="evidence" value="ECO:0007669"/>
    <property type="project" value="UniProtKB-KW"/>
</dbReference>
<name>A0A8J3JXI1_9ACTN</name>
<dbReference type="Gene3D" id="1.10.10.10">
    <property type="entry name" value="Winged helix-like DNA-binding domain superfamily/Winged helix DNA-binding domain"/>
    <property type="match status" value="1"/>
</dbReference>
<dbReference type="SMART" id="SM00418">
    <property type="entry name" value="HTH_ARSR"/>
    <property type="match status" value="1"/>
</dbReference>
<sequence length="329" mass="36201">MLRIHFTPADLVAVRIAAKPDPMWELALSMHHLRYRNPPVALAPWKQRLAGLLQPQSPLRTDIDLLLAVNPAVGYFPDLLTPSQSRDGFEHGVQAVLATSKRRLGEEITRVARPASAQDRVAMEDLRSGRTTAVRALGTGLRQYKRIALDPYWDRLVTAFDADRVARARQLLSDGLGPFLSHLHPTARFRDAVLHITNSGTSPVERDLHLAGRGLTLIPSYFKRAASLMVLADESLPPVLVYPIDRDLKMMAAARHSPLARLLGETRARVLECVEGLSTSEIAARLTLSPPAVSRHLTALRNAGLVAASRYHNSVVHTPTPLGRTLLEG</sequence>
<keyword evidence="6" id="KW-1185">Reference proteome</keyword>
<dbReference type="SUPFAM" id="SSF46785">
    <property type="entry name" value="Winged helix' DNA-binding domain"/>
    <property type="match status" value="1"/>
</dbReference>
<keyword evidence="2" id="KW-0238">DNA-binding</keyword>
<keyword evidence="1" id="KW-0805">Transcription regulation</keyword>
<dbReference type="InterPro" id="IPR001845">
    <property type="entry name" value="HTH_ArsR_DNA-bd_dom"/>
</dbReference>
<dbReference type="InterPro" id="IPR051011">
    <property type="entry name" value="Metal_resp_trans_reg"/>
</dbReference>
<dbReference type="PANTHER" id="PTHR43132">
    <property type="entry name" value="ARSENICAL RESISTANCE OPERON REPRESSOR ARSR-RELATED"/>
    <property type="match status" value="1"/>
</dbReference>
<evidence type="ECO:0000259" key="4">
    <source>
        <dbReference type="SMART" id="SM00418"/>
    </source>
</evidence>
<dbReference type="Pfam" id="PF01022">
    <property type="entry name" value="HTH_5"/>
    <property type="match status" value="1"/>
</dbReference>
<dbReference type="InterPro" id="IPR036388">
    <property type="entry name" value="WH-like_DNA-bd_sf"/>
</dbReference>
<dbReference type="Proteomes" id="UP000601223">
    <property type="component" value="Unassembled WGS sequence"/>
</dbReference>
<dbReference type="InterPro" id="IPR036390">
    <property type="entry name" value="WH_DNA-bd_sf"/>
</dbReference>
<dbReference type="InterPro" id="IPR011991">
    <property type="entry name" value="ArsR-like_HTH"/>
</dbReference>
<dbReference type="EMBL" id="BONF01000042">
    <property type="protein sequence ID" value="GIF84909.1"/>
    <property type="molecule type" value="Genomic_DNA"/>
</dbReference>
<keyword evidence="3" id="KW-0804">Transcription</keyword>
<evidence type="ECO:0000313" key="5">
    <source>
        <dbReference type="EMBL" id="GIF84909.1"/>
    </source>
</evidence>
<evidence type="ECO:0000256" key="1">
    <source>
        <dbReference type="ARBA" id="ARBA00023015"/>
    </source>
</evidence>
<comment type="caution">
    <text evidence="5">The sequence shown here is derived from an EMBL/GenBank/DDBJ whole genome shotgun (WGS) entry which is preliminary data.</text>
</comment>
<dbReference type="AlphaFoldDB" id="A0A8J3JXI1"/>
<accession>A0A8J3JXI1</accession>
<evidence type="ECO:0000313" key="6">
    <source>
        <dbReference type="Proteomes" id="UP000601223"/>
    </source>
</evidence>